<evidence type="ECO:0000313" key="1">
    <source>
        <dbReference type="EMBL" id="MBS7525318.1"/>
    </source>
</evidence>
<gene>
    <name evidence="1" type="ORF">KHM83_01360</name>
</gene>
<dbReference type="Pfam" id="PF04294">
    <property type="entry name" value="VanW"/>
    <property type="match status" value="1"/>
</dbReference>
<name>A0ABS5PJZ4_9FIRM</name>
<comment type="caution">
    <text evidence="1">The sequence shown here is derived from an EMBL/GenBank/DDBJ whole genome shotgun (WGS) entry which is preliminary data.</text>
</comment>
<dbReference type="PANTHER" id="PTHR35788">
    <property type="entry name" value="EXPORTED PROTEIN-RELATED"/>
    <property type="match status" value="1"/>
</dbReference>
<proteinExistence type="predicted"/>
<accession>A0ABS5PJZ4</accession>
<dbReference type="Proteomes" id="UP000746471">
    <property type="component" value="Unassembled WGS sequence"/>
</dbReference>
<keyword evidence="2" id="KW-1185">Reference proteome</keyword>
<dbReference type="InterPro" id="IPR007391">
    <property type="entry name" value="Vancomycin_resist_VanW"/>
</dbReference>
<dbReference type="EMBL" id="JAHBCL010000002">
    <property type="protein sequence ID" value="MBS7525318.1"/>
    <property type="molecule type" value="Genomic_DNA"/>
</dbReference>
<sequence>MSWNRFNTMKPKLRSGMRIFLGKKYYTMARYLKWLKDYHHFARKRMAETLPYQITAHETPLYRKLRDVDMWLQANKAVNLKCAAAKLNGICLYPGETFSYWQLIGKPTYRKGYRDGMILHYGHYKHGVGGGLCQLSNMIYWMALHTPLTVTERHRHSYDVFPDSNRKQPFGSGATCVYNYRDLQIKNETDQVFQMCFEINTTHLKGQIRSSDSTKCHYEVYESEHAILPQAWGGYIRHNVICRRIMDDDGQLFRSERICENNALMMYEPLLPANENHKHTDK</sequence>
<organism evidence="1 2">
    <name type="scientific">Fusibacter paucivorans</name>
    <dbReference type="NCBI Taxonomy" id="76009"/>
    <lineage>
        <taxon>Bacteria</taxon>
        <taxon>Bacillati</taxon>
        <taxon>Bacillota</taxon>
        <taxon>Clostridia</taxon>
        <taxon>Eubacteriales</taxon>
        <taxon>Eubacteriales Family XII. Incertae Sedis</taxon>
        <taxon>Fusibacter</taxon>
    </lineage>
</organism>
<protein>
    <submittedName>
        <fullName evidence="1">VanW family protein</fullName>
    </submittedName>
</protein>
<reference evidence="1 2" key="1">
    <citation type="submission" date="2021-05" db="EMBL/GenBank/DDBJ databases">
        <title>Fusibacter ferrireducens sp. nov., an anaerobic, sulfur- and Fe-reducing bacterium isolated from the mangrove sediment.</title>
        <authorList>
            <person name="Qiu D."/>
        </authorList>
    </citation>
    <scope>NUCLEOTIDE SEQUENCE [LARGE SCALE GENOMIC DNA]</scope>
    <source>
        <strain evidence="1 2">DSM 12116</strain>
    </source>
</reference>
<evidence type="ECO:0000313" key="2">
    <source>
        <dbReference type="Proteomes" id="UP000746471"/>
    </source>
</evidence>
<dbReference type="InterPro" id="IPR052913">
    <property type="entry name" value="Glycopeptide_resist_protein"/>
</dbReference>
<dbReference type="PANTHER" id="PTHR35788:SF1">
    <property type="entry name" value="EXPORTED PROTEIN"/>
    <property type="match status" value="1"/>
</dbReference>